<keyword evidence="10" id="KW-0413">Isomerase</keyword>
<evidence type="ECO:0000256" key="1">
    <source>
        <dbReference type="ARBA" id="ARBA00022722"/>
    </source>
</evidence>
<dbReference type="GO" id="GO:0005524">
    <property type="term" value="F:ATP binding"/>
    <property type="evidence" value="ECO:0007669"/>
    <property type="project" value="UniProtKB-UniRule"/>
</dbReference>
<dbReference type="InterPro" id="IPR014017">
    <property type="entry name" value="DNA_helicase_UvrD-like_C"/>
</dbReference>
<dbReference type="SUPFAM" id="SSF52540">
    <property type="entry name" value="P-loop containing nucleoside triphosphate hydrolases"/>
    <property type="match status" value="1"/>
</dbReference>
<keyword evidence="9" id="KW-0234">DNA repair</keyword>
<accession>A0A520LJE4</accession>
<dbReference type="AlphaFoldDB" id="A0A520LJE4"/>
<evidence type="ECO:0000256" key="6">
    <source>
        <dbReference type="ARBA" id="ARBA00022839"/>
    </source>
</evidence>
<keyword evidence="6" id="KW-0269">Exonuclease</keyword>
<evidence type="ECO:0000313" key="18">
    <source>
        <dbReference type="EMBL" id="RZO01886.1"/>
    </source>
</evidence>
<dbReference type="PROSITE" id="PS51217">
    <property type="entry name" value="UVRD_HELICASE_CTER"/>
    <property type="match status" value="1"/>
</dbReference>
<reference evidence="18 19" key="1">
    <citation type="submission" date="2019-02" db="EMBL/GenBank/DDBJ databases">
        <title>Prokaryotic population dynamics and viral predation in marine succession experiment using metagenomics: the confinement effect.</title>
        <authorList>
            <person name="Haro-Moreno J.M."/>
            <person name="Rodriguez-Valera F."/>
            <person name="Lopez-Perez M."/>
        </authorList>
    </citation>
    <scope>NUCLEOTIDE SEQUENCE [LARGE SCALE GENOMIC DNA]</scope>
    <source>
        <strain evidence="18">MED-G169</strain>
    </source>
</reference>
<evidence type="ECO:0000256" key="14">
    <source>
        <dbReference type="ARBA" id="ARBA00048988"/>
    </source>
</evidence>
<proteinExistence type="predicted"/>
<keyword evidence="4 15" id="KW-0378">Hydrolase</keyword>
<dbReference type="Pfam" id="PF13361">
    <property type="entry name" value="UvrD_C"/>
    <property type="match status" value="2"/>
</dbReference>
<keyword evidence="3" id="KW-0227">DNA damage</keyword>
<keyword evidence="7 15" id="KW-0067">ATP-binding</keyword>
<evidence type="ECO:0000259" key="17">
    <source>
        <dbReference type="PROSITE" id="PS51217"/>
    </source>
</evidence>
<dbReference type="Proteomes" id="UP000318148">
    <property type="component" value="Unassembled WGS sequence"/>
</dbReference>
<dbReference type="Gene3D" id="3.40.50.300">
    <property type="entry name" value="P-loop containing nucleotide triphosphate hydrolases"/>
    <property type="match status" value="3"/>
</dbReference>
<evidence type="ECO:0000256" key="2">
    <source>
        <dbReference type="ARBA" id="ARBA00022741"/>
    </source>
</evidence>
<dbReference type="GO" id="GO:0005829">
    <property type="term" value="C:cytosol"/>
    <property type="evidence" value="ECO:0007669"/>
    <property type="project" value="TreeGrafter"/>
</dbReference>
<feature type="non-terminal residue" evidence="18">
    <location>
        <position position="1"/>
    </location>
</feature>
<evidence type="ECO:0000256" key="7">
    <source>
        <dbReference type="ARBA" id="ARBA00022840"/>
    </source>
</evidence>
<evidence type="ECO:0000259" key="16">
    <source>
        <dbReference type="PROSITE" id="PS51198"/>
    </source>
</evidence>
<gene>
    <name evidence="18" type="ORF">EVB02_04755</name>
</gene>
<evidence type="ECO:0000313" key="19">
    <source>
        <dbReference type="Proteomes" id="UP000318148"/>
    </source>
</evidence>
<evidence type="ECO:0000256" key="8">
    <source>
        <dbReference type="ARBA" id="ARBA00023125"/>
    </source>
</evidence>
<evidence type="ECO:0000256" key="15">
    <source>
        <dbReference type="PROSITE-ProRule" id="PRU00560"/>
    </source>
</evidence>
<keyword evidence="1" id="KW-0540">Nuclease</keyword>
<dbReference type="InterPro" id="IPR011604">
    <property type="entry name" value="PDDEXK-like_dom_sf"/>
</dbReference>
<dbReference type="Pfam" id="PF00580">
    <property type="entry name" value="UvrD-helicase"/>
    <property type="match status" value="1"/>
</dbReference>
<evidence type="ECO:0000256" key="10">
    <source>
        <dbReference type="ARBA" id="ARBA00023235"/>
    </source>
</evidence>
<evidence type="ECO:0000256" key="4">
    <source>
        <dbReference type="ARBA" id="ARBA00022801"/>
    </source>
</evidence>
<dbReference type="InterPro" id="IPR027417">
    <property type="entry name" value="P-loop_NTPase"/>
</dbReference>
<evidence type="ECO:0000256" key="11">
    <source>
        <dbReference type="ARBA" id="ARBA00034617"/>
    </source>
</evidence>
<comment type="catalytic activity">
    <reaction evidence="14">
        <text>ATP + H2O = ADP + phosphate + H(+)</text>
        <dbReference type="Rhea" id="RHEA:13065"/>
        <dbReference type="ChEBI" id="CHEBI:15377"/>
        <dbReference type="ChEBI" id="CHEBI:15378"/>
        <dbReference type="ChEBI" id="CHEBI:30616"/>
        <dbReference type="ChEBI" id="CHEBI:43474"/>
        <dbReference type="ChEBI" id="CHEBI:456216"/>
        <dbReference type="EC" id="5.6.2.4"/>
    </reaction>
</comment>
<dbReference type="PROSITE" id="PS51198">
    <property type="entry name" value="UVRD_HELICASE_ATP_BIND"/>
    <property type="match status" value="1"/>
</dbReference>
<evidence type="ECO:0000256" key="12">
    <source>
        <dbReference type="ARBA" id="ARBA00034808"/>
    </source>
</evidence>
<evidence type="ECO:0000256" key="5">
    <source>
        <dbReference type="ARBA" id="ARBA00022806"/>
    </source>
</evidence>
<evidence type="ECO:0000256" key="3">
    <source>
        <dbReference type="ARBA" id="ARBA00022763"/>
    </source>
</evidence>
<dbReference type="Gene3D" id="3.90.320.10">
    <property type="match status" value="1"/>
</dbReference>
<evidence type="ECO:0000256" key="9">
    <source>
        <dbReference type="ARBA" id="ARBA00023204"/>
    </source>
</evidence>
<keyword evidence="5 15" id="KW-0347">Helicase</keyword>
<dbReference type="GO" id="GO:0043138">
    <property type="term" value="F:3'-5' DNA helicase activity"/>
    <property type="evidence" value="ECO:0007669"/>
    <property type="project" value="UniProtKB-EC"/>
</dbReference>
<dbReference type="GO" id="GO:0000725">
    <property type="term" value="P:recombinational repair"/>
    <property type="evidence" value="ECO:0007669"/>
    <property type="project" value="TreeGrafter"/>
</dbReference>
<dbReference type="PANTHER" id="PTHR11070:SF2">
    <property type="entry name" value="ATP-DEPENDENT DNA HELICASE SRS2"/>
    <property type="match status" value="1"/>
</dbReference>
<feature type="domain" description="UvrD-like helicase C-terminal" evidence="17">
    <location>
        <begin position="259"/>
        <end position="545"/>
    </location>
</feature>
<keyword evidence="2 15" id="KW-0547">Nucleotide-binding</keyword>
<sequence>NLKTTLQEKDSTLCDLINFSENFLSKGTKKNCRQFLILDSILSSEEDDVEGWKIIVNKIITSQGNYRKSITKAQGFPASEKEEKLLMLNFISWCEKQQNLLTQLNEVQNLPNLKSIPDNNLILNALATVLPRLVAELNVIFTEAGKCDHTQILIQSLQATDTSNDHFSETILNLDQQIKHILIDEYQDTSASQIRLIKNLVANWEPNGTKTIFCVGDAAQSIYGFRNPPSDKLKIEKNTFFGQIECIKLHLEKNFRSDPKLVDWVNKAFNSTDTYKNKILPGVSKEYCSVHTRTDDAQAKVTFSPVVGSDTEKTEADRIARECKQIIDSGSTESIAILVRSRSHVTNIISSLDHLNVPWEGKDIVPLREKMVVIDLISLTLALTSPANRIAWLSMLRSPVIGFSLEEILVITSANDHCDMPIIQALSKHSEAPPSELSECGKKILLRVTPILLDAWSNRRRFSLRTLIEDTWIKLGGVATLCSQSDFVDVADYLNLLEQSSGTHLTKYSEFESSIKKLYSSSDQVVNCENNHNKISIMTIHKSKGLEFDHVFLPYLSKTTMSDDKPLFRWNEVAVADDSYRFLLAPRENVNFNKNEVFEFLKYLNAKDLCAEDKRLLYVACTRAIKTLHLSAEVKFSSNEKLSSPPKRSLLASIWPFLMRKIDTGEYSITKTEKIITLGNNRIFGKNEIRRLPHDFKHVHREVFALRNFKDSAQTAKENDKADSQSKNLGIVFHKLIEQISSVSLDFSELDRKSRLIPLIERISKNMTIDLKIDDTEKLSEALLSMLNDKKGLWILNNKIHANTEQTLNYISDEPKRIKFSVIDRSFVYEDCRWIIDYKLSAPKDNQSIATFSEEQLTRYSHQLDHYVRLYSNIEDRDIRVALYFPLIAKFLEYKYYSTVKD</sequence>
<keyword evidence="8" id="KW-0238">DNA-binding</keyword>
<name>A0A520LJE4_9GAMM</name>
<evidence type="ECO:0000256" key="13">
    <source>
        <dbReference type="ARBA" id="ARBA00034923"/>
    </source>
</evidence>
<comment type="caution">
    <text evidence="15">Lacks conserved residue(s) required for the propagation of feature annotation.</text>
</comment>
<dbReference type="InterPro" id="IPR014016">
    <property type="entry name" value="UvrD-like_ATP-bd"/>
</dbReference>
<dbReference type="PANTHER" id="PTHR11070">
    <property type="entry name" value="UVRD / RECB / PCRA DNA HELICASE FAMILY MEMBER"/>
    <property type="match status" value="1"/>
</dbReference>
<comment type="caution">
    <text evidence="18">The sequence shown here is derived from an EMBL/GenBank/DDBJ whole genome shotgun (WGS) entry which is preliminary data.</text>
</comment>
<dbReference type="GO" id="GO:0004527">
    <property type="term" value="F:exonuclease activity"/>
    <property type="evidence" value="ECO:0007669"/>
    <property type="project" value="UniProtKB-KW"/>
</dbReference>
<feature type="domain" description="UvrD-like helicase ATP-binding" evidence="16">
    <location>
        <begin position="1"/>
        <end position="258"/>
    </location>
</feature>
<comment type="catalytic activity">
    <reaction evidence="11">
        <text>Couples ATP hydrolysis with the unwinding of duplex DNA by translocating in the 3'-5' direction.</text>
        <dbReference type="EC" id="5.6.2.4"/>
    </reaction>
</comment>
<dbReference type="GO" id="GO:0003677">
    <property type="term" value="F:DNA binding"/>
    <property type="evidence" value="ECO:0007669"/>
    <property type="project" value="UniProtKB-KW"/>
</dbReference>
<dbReference type="EMBL" id="SHBO01000083">
    <property type="protein sequence ID" value="RZO01886.1"/>
    <property type="molecule type" value="Genomic_DNA"/>
</dbReference>
<organism evidence="18 19">
    <name type="scientific">SAR92 clade bacterium</name>
    <dbReference type="NCBI Taxonomy" id="2315479"/>
    <lineage>
        <taxon>Bacteria</taxon>
        <taxon>Pseudomonadati</taxon>
        <taxon>Pseudomonadota</taxon>
        <taxon>Gammaproteobacteria</taxon>
        <taxon>Cellvibrionales</taxon>
        <taxon>Porticoccaceae</taxon>
        <taxon>SAR92 clade</taxon>
    </lineage>
</organism>
<protein>
    <recommendedName>
        <fullName evidence="12">DNA 3'-5' helicase</fullName>
        <ecNumber evidence="12">5.6.2.4</ecNumber>
    </recommendedName>
    <alternativeName>
        <fullName evidence="13">DNA 3'-5' helicase II</fullName>
    </alternativeName>
</protein>
<dbReference type="InterPro" id="IPR000212">
    <property type="entry name" value="DNA_helicase_UvrD/REP"/>
</dbReference>
<dbReference type="EC" id="5.6.2.4" evidence="12"/>